<comment type="caution">
    <text evidence="2">The sequence shown here is derived from an EMBL/GenBank/DDBJ whole genome shotgun (WGS) entry which is preliminary data.</text>
</comment>
<name>A0ABW0PVX2_9HYPH</name>
<dbReference type="Pfam" id="PF03372">
    <property type="entry name" value="Exo_endo_phos"/>
    <property type="match status" value="1"/>
</dbReference>
<dbReference type="Proteomes" id="UP001596150">
    <property type="component" value="Unassembled WGS sequence"/>
</dbReference>
<reference evidence="3" key="1">
    <citation type="journal article" date="2019" name="Int. J. Syst. Evol. Microbiol.">
        <title>The Global Catalogue of Microorganisms (GCM) 10K type strain sequencing project: providing services to taxonomists for standard genome sequencing and annotation.</title>
        <authorList>
            <consortium name="The Broad Institute Genomics Platform"/>
            <consortium name="The Broad Institute Genome Sequencing Center for Infectious Disease"/>
            <person name="Wu L."/>
            <person name="Ma J."/>
        </authorList>
    </citation>
    <scope>NUCLEOTIDE SEQUENCE [LARGE SCALE GENOMIC DNA]</scope>
    <source>
        <strain evidence="3">KACC 12633</strain>
    </source>
</reference>
<dbReference type="InterPro" id="IPR051916">
    <property type="entry name" value="GPI-anchor_lipid_remodeler"/>
</dbReference>
<keyword evidence="2" id="KW-0255">Endonuclease</keyword>
<keyword evidence="2" id="KW-0378">Hydrolase</keyword>
<evidence type="ECO:0000313" key="3">
    <source>
        <dbReference type="Proteomes" id="UP001596150"/>
    </source>
</evidence>
<dbReference type="SUPFAM" id="SSF56219">
    <property type="entry name" value="DNase I-like"/>
    <property type="match status" value="1"/>
</dbReference>
<keyword evidence="2" id="KW-0540">Nuclease</keyword>
<dbReference type="RefSeq" id="WP_266341932.1">
    <property type="nucleotide sequence ID" value="NZ_JAPKNH010000001.1"/>
</dbReference>
<gene>
    <name evidence="2" type="ORF">ACFPP9_08710</name>
</gene>
<dbReference type="Gene3D" id="3.60.10.10">
    <property type="entry name" value="Endonuclease/exonuclease/phosphatase"/>
    <property type="match status" value="1"/>
</dbReference>
<evidence type="ECO:0000313" key="2">
    <source>
        <dbReference type="EMBL" id="MFC5515847.1"/>
    </source>
</evidence>
<dbReference type="PANTHER" id="PTHR14859">
    <property type="entry name" value="CALCOFLUOR WHITE HYPERSENSITIVE PROTEIN PRECURSOR"/>
    <property type="match status" value="1"/>
</dbReference>
<proteinExistence type="predicted"/>
<accession>A0ABW0PVX2</accession>
<dbReference type="PANTHER" id="PTHR14859:SF1">
    <property type="entry name" value="PGAP2-INTERACTING PROTEIN"/>
    <property type="match status" value="1"/>
</dbReference>
<feature type="domain" description="Endonuclease/exonuclease/phosphatase" evidence="1">
    <location>
        <begin position="87"/>
        <end position="339"/>
    </location>
</feature>
<dbReference type="InterPro" id="IPR036691">
    <property type="entry name" value="Endo/exonu/phosph_ase_sf"/>
</dbReference>
<dbReference type="EMBL" id="JBHSML010000003">
    <property type="protein sequence ID" value="MFC5515847.1"/>
    <property type="molecule type" value="Genomic_DNA"/>
</dbReference>
<dbReference type="InterPro" id="IPR005135">
    <property type="entry name" value="Endo/exonuclease/phosphatase"/>
</dbReference>
<organism evidence="2 3">
    <name type="scientific">Kaistia terrae</name>
    <dbReference type="NCBI Taxonomy" id="537017"/>
    <lineage>
        <taxon>Bacteria</taxon>
        <taxon>Pseudomonadati</taxon>
        <taxon>Pseudomonadota</taxon>
        <taxon>Alphaproteobacteria</taxon>
        <taxon>Hyphomicrobiales</taxon>
        <taxon>Kaistiaceae</taxon>
        <taxon>Kaistia</taxon>
    </lineage>
</organism>
<sequence>MPLNEAAAASLDLVTVLVPKLPAPSSALLQEALRSDKTRAEHDRLALDLPAFNAVETRGPAPVIRPDGPLRIAAWNAERLKYQMPSADLVAGVSPDILLLSETDLGMARAGNRHTTADLASALGMGYAYGVEFLELGLGDDRERAWHAGETNAVGFHGNALLSRLPFSDVALIRLDDGAVWWVDAKDGEHRLGWRMAIAAKVETGQGPIWTVVVHLESKSDAADRARQTARLLVAVEGLAGDLPVVIGGDLNTNALMGHTPANWLAGPQKHEPLFALMAEAGFGWQEANTADATLRMRPDGTPLPPYCRIDWLLSRGLTGSNPRTVSAFDKAGNAISDHDLIVADFAFNDRV</sequence>
<dbReference type="GO" id="GO:0004519">
    <property type="term" value="F:endonuclease activity"/>
    <property type="evidence" value="ECO:0007669"/>
    <property type="project" value="UniProtKB-KW"/>
</dbReference>
<evidence type="ECO:0000259" key="1">
    <source>
        <dbReference type="Pfam" id="PF03372"/>
    </source>
</evidence>
<keyword evidence="3" id="KW-1185">Reference proteome</keyword>
<protein>
    <submittedName>
        <fullName evidence="2">Endonuclease/exonuclease/phosphatase family protein</fullName>
    </submittedName>
</protein>